<dbReference type="GO" id="GO:0009416">
    <property type="term" value="P:response to light stimulus"/>
    <property type="evidence" value="ECO:0007669"/>
    <property type="project" value="TreeGrafter"/>
</dbReference>
<dbReference type="Gene3D" id="1.10.579.10">
    <property type="entry name" value="DNA Cyclobutane Dipyrimidine Photolyase, subunit A, domain 3"/>
    <property type="match status" value="1"/>
</dbReference>
<dbReference type="PROSITE" id="PS51645">
    <property type="entry name" value="PHR_CRY_ALPHA_BETA"/>
    <property type="match status" value="1"/>
</dbReference>
<keyword evidence="4 6" id="KW-0157">Chromophore</keyword>
<dbReference type="InterPro" id="IPR014729">
    <property type="entry name" value="Rossmann-like_a/b/a_fold"/>
</dbReference>
<feature type="domain" description="Photolyase/cryptochrome alpha/beta" evidence="7">
    <location>
        <begin position="5"/>
        <end position="135"/>
    </location>
</feature>
<dbReference type="GO" id="GO:0006950">
    <property type="term" value="P:response to stress"/>
    <property type="evidence" value="ECO:0007669"/>
    <property type="project" value="UniProtKB-ARBA"/>
</dbReference>
<accession>A0A2S1LIL5</accession>
<evidence type="ECO:0000256" key="6">
    <source>
        <dbReference type="RuleBase" id="RU004182"/>
    </source>
</evidence>
<protein>
    <submittedName>
        <fullName evidence="8">Deoxyribodipyrimidine photolyase</fullName>
    </submittedName>
</protein>
<dbReference type="InterPro" id="IPR002081">
    <property type="entry name" value="Cryptochrome/DNA_photolyase_1"/>
</dbReference>
<name>A0A2S1LIL5_9FLAO</name>
<dbReference type="GO" id="GO:0003904">
    <property type="term" value="F:deoxyribodipyrimidine photo-lyase activity"/>
    <property type="evidence" value="ECO:0007669"/>
    <property type="project" value="TreeGrafter"/>
</dbReference>
<keyword evidence="9" id="KW-1185">Reference proteome</keyword>
<dbReference type="GO" id="GO:0071949">
    <property type="term" value="F:FAD binding"/>
    <property type="evidence" value="ECO:0007669"/>
    <property type="project" value="TreeGrafter"/>
</dbReference>
<evidence type="ECO:0000256" key="4">
    <source>
        <dbReference type="ARBA" id="ARBA00022991"/>
    </source>
</evidence>
<dbReference type="AlphaFoldDB" id="A0A2S1LIL5"/>
<dbReference type="GO" id="GO:0006139">
    <property type="term" value="P:nucleobase-containing compound metabolic process"/>
    <property type="evidence" value="ECO:0007669"/>
    <property type="project" value="UniProtKB-ARBA"/>
</dbReference>
<gene>
    <name evidence="8" type="ORF">FFWV33_06510</name>
</gene>
<dbReference type="PRINTS" id="PR00147">
    <property type="entry name" value="DNAPHOTLYASE"/>
</dbReference>
<organism evidence="8 9">
    <name type="scientific">Flavobacterium faecale</name>
    <dbReference type="NCBI Taxonomy" id="1355330"/>
    <lineage>
        <taxon>Bacteria</taxon>
        <taxon>Pseudomonadati</taxon>
        <taxon>Bacteroidota</taxon>
        <taxon>Flavobacteriia</taxon>
        <taxon>Flavobacteriales</taxon>
        <taxon>Flavobacteriaceae</taxon>
        <taxon>Flavobacterium</taxon>
    </lineage>
</organism>
<reference evidence="8 9" key="1">
    <citation type="submission" date="2017-04" db="EMBL/GenBank/DDBJ databases">
        <title>Compelte genome sequence of WV33.</title>
        <authorList>
            <person name="Lee P.C."/>
        </authorList>
    </citation>
    <scope>NUCLEOTIDE SEQUENCE [LARGE SCALE GENOMIC DNA]</scope>
    <source>
        <strain evidence="8 9">WV33</strain>
    </source>
</reference>
<evidence type="ECO:0000256" key="1">
    <source>
        <dbReference type="ARBA" id="ARBA00001932"/>
    </source>
</evidence>
<dbReference type="PROSITE" id="PS00394">
    <property type="entry name" value="DNA_PHOTOLYASES_1_1"/>
    <property type="match status" value="1"/>
</dbReference>
<dbReference type="InterPro" id="IPR005101">
    <property type="entry name" value="Cryptochr/Photolyase_FAD-bd"/>
</dbReference>
<keyword evidence="8" id="KW-0456">Lyase</keyword>
<dbReference type="Proteomes" id="UP000244527">
    <property type="component" value="Chromosome"/>
</dbReference>
<dbReference type="EMBL" id="CP020918">
    <property type="protein sequence ID" value="AWG23579.1"/>
    <property type="molecule type" value="Genomic_DNA"/>
</dbReference>
<keyword evidence="2 5" id="KW-0285">Flavoprotein</keyword>
<dbReference type="OrthoDB" id="9772484at2"/>
<dbReference type="SUPFAM" id="SSF52425">
    <property type="entry name" value="Cryptochrome/photolyase, N-terminal domain"/>
    <property type="match status" value="1"/>
</dbReference>
<dbReference type="GO" id="GO:0003677">
    <property type="term" value="F:DNA binding"/>
    <property type="evidence" value="ECO:0007669"/>
    <property type="project" value="TreeGrafter"/>
</dbReference>
<dbReference type="InterPro" id="IPR018394">
    <property type="entry name" value="DNA_photolyase_1_CS_C"/>
</dbReference>
<evidence type="ECO:0000259" key="7">
    <source>
        <dbReference type="PROSITE" id="PS51645"/>
    </source>
</evidence>
<dbReference type="InterPro" id="IPR006050">
    <property type="entry name" value="DNA_photolyase_N"/>
</dbReference>
<feature type="binding site" evidence="5">
    <location>
        <position position="217"/>
    </location>
    <ligand>
        <name>FAD</name>
        <dbReference type="ChEBI" id="CHEBI:57692"/>
    </ligand>
</feature>
<dbReference type="Pfam" id="PF00875">
    <property type="entry name" value="DNA_photolyase"/>
    <property type="match status" value="1"/>
</dbReference>
<evidence type="ECO:0000256" key="2">
    <source>
        <dbReference type="ARBA" id="ARBA00022630"/>
    </source>
</evidence>
<feature type="binding site" evidence="5">
    <location>
        <position position="268"/>
    </location>
    <ligand>
        <name>FAD</name>
        <dbReference type="ChEBI" id="CHEBI:57692"/>
    </ligand>
</feature>
<proteinExistence type="inferred from homology"/>
<comment type="cofactor">
    <cofactor evidence="5">
        <name>FAD</name>
        <dbReference type="ChEBI" id="CHEBI:57692"/>
    </cofactor>
    <text evidence="5">Binds 1 FAD per subunit.</text>
</comment>
<dbReference type="KEGG" id="ffa:FFWV33_06510"/>
<evidence type="ECO:0000313" key="8">
    <source>
        <dbReference type="EMBL" id="AWG23579.1"/>
    </source>
</evidence>
<dbReference type="InterPro" id="IPR036134">
    <property type="entry name" value="Crypto/Photolyase_FAD-like_sf"/>
</dbReference>
<evidence type="ECO:0000313" key="9">
    <source>
        <dbReference type="Proteomes" id="UP000244527"/>
    </source>
</evidence>
<sequence length="495" mass="59004">MNKEKINIVWFKRDLRFTDHEPLYEAQQAGYPVLLIYFFEPSLMEYEDSDSRHWRFIYESITAMQEKLLVHQTKIYFFNKEVKAGFEQLIALFDIQTVFSHQEIGNRISYDRDIVMKKVFQEQDIKWREFQTNGVIRKLKNRSNWQERWSSKMSEPIKTVALDRMAFAKIPEELYEELKGGSLSKDITSRNTNFQEGGEYWAWRYLDSFIKTRSVNYSKHISKPSLSRKGCSRLSPYLAYGNISMRMVYQYTMQNYENATNKRALSNFVSRLFWHCHFIQKFEDECSMEFENINKAYDSIIKPKNELFIKAWQEGKTGVPIVDACMRCVVATGYINFRMRAMVVSFFVFNLWQDWRELHFLARQFLDYEPGIHYPQLQMQAGVTGINTIRIYNPIKNSEDHDTEGEFIRQWLPELKNVPLSFLHEPWKLSEMEQQLYDFRLGDDYPHPIVDIESSRKLASELVWSLRQSVVAKQEGSRILKKHVNTTTTRKKKKI</sequence>
<dbReference type="PANTHER" id="PTHR11455:SF9">
    <property type="entry name" value="CRYPTOCHROME CIRCADIAN CLOCK 5 ISOFORM X1"/>
    <property type="match status" value="1"/>
</dbReference>
<dbReference type="InterPro" id="IPR036155">
    <property type="entry name" value="Crypto/Photolyase_N_sf"/>
</dbReference>
<dbReference type="Gene3D" id="3.40.50.620">
    <property type="entry name" value="HUPs"/>
    <property type="match status" value="1"/>
</dbReference>
<dbReference type="Pfam" id="PF03441">
    <property type="entry name" value="FAD_binding_7"/>
    <property type="match status" value="1"/>
</dbReference>
<evidence type="ECO:0000256" key="5">
    <source>
        <dbReference type="PIRSR" id="PIRSR602081-1"/>
    </source>
</evidence>
<comment type="cofactor">
    <cofactor evidence="1">
        <name>(6R)-5,10-methylene-5,6,7,8-tetrahydrofolate</name>
        <dbReference type="ChEBI" id="CHEBI:15636"/>
    </cofactor>
</comment>
<evidence type="ECO:0000256" key="3">
    <source>
        <dbReference type="ARBA" id="ARBA00022827"/>
    </source>
</evidence>
<dbReference type="SUPFAM" id="SSF48173">
    <property type="entry name" value="Cryptochrome/photolyase FAD-binding domain"/>
    <property type="match status" value="1"/>
</dbReference>
<dbReference type="Gene3D" id="1.25.40.80">
    <property type="match status" value="1"/>
</dbReference>
<dbReference type="PANTHER" id="PTHR11455">
    <property type="entry name" value="CRYPTOCHROME"/>
    <property type="match status" value="1"/>
</dbReference>
<comment type="similarity">
    <text evidence="6">Belongs to the DNA photolyase family.</text>
</comment>
<keyword evidence="3 5" id="KW-0274">FAD</keyword>